<proteinExistence type="predicted"/>
<organism evidence="1">
    <name type="scientific">Rhizophora mucronata</name>
    <name type="common">Asiatic mangrove</name>
    <dbReference type="NCBI Taxonomy" id="61149"/>
    <lineage>
        <taxon>Eukaryota</taxon>
        <taxon>Viridiplantae</taxon>
        <taxon>Streptophyta</taxon>
        <taxon>Embryophyta</taxon>
        <taxon>Tracheophyta</taxon>
        <taxon>Spermatophyta</taxon>
        <taxon>Magnoliopsida</taxon>
        <taxon>eudicotyledons</taxon>
        <taxon>Gunneridae</taxon>
        <taxon>Pentapetalae</taxon>
        <taxon>rosids</taxon>
        <taxon>fabids</taxon>
        <taxon>Malpighiales</taxon>
        <taxon>Rhizophoraceae</taxon>
        <taxon>Rhizophora</taxon>
    </lineage>
</organism>
<reference evidence="1" key="1">
    <citation type="submission" date="2018-02" db="EMBL/GenBank/DDBJ databases">
        <title>Rhizophora mucronata_Transcriptome.</title>
        <authorList>
            <person name="Meera S.P."/>
            <person name="Sreeshan A."/>
            <person name="Augustine A."/>
        </authorList>
    </citation>
    <scope>NUCLEOTIDE SEQUENCE</scope>
    <source>
        <tissue evidence="1">Leaf</tissue>
    </source>
</reference>
<protein>
    <submittedName>
        <fullName evidence="1">Uncharacterized protein</fullName>
    </submittedName>
</protein>
<name>A0A2P2NFI1_RHIMU</name>
<dbReference type="EMBL" id="GGEC01060757">
    <property type="protein sequence ID" value="MBX41241.1"/>
    <property type="molecule type" value="Transcribed_RNA"/>
</dbReference>
<dbReference type="AlphaFoldDB" id="A0A2P2NFI1"/>
<evidence type="ECO:0000313" key="1">
    <source>
        <dbReference type="EMBL" id="MBX41241.1"/>
    </source>
</evidence>
<sequence>MYFVYFHKSSTTINLSQNACPKIFC</sequence>
<accession>A0A2P2NFI1</accession>